<dbReference type="PANTHER" id="PTHR28242">
    <property type="entry name" value="PHOSPHORELAY INTERMEDIATE PROTEIN YPD1"/>
    <property type="match status" value="1"/>
</dbReference>
<dbReference type="GO" id="GO:0009927">
    <property type="term" value="F:histidine phosphotransfer kinase activity"/>
    <property type="evidence" value="ECO:0007669"/>
    <property type="project" value="InterPro"/>
</dbReference>
<dbReference type="PANTHER" id="PTHR28242:SF52">
    <property type="entry name" value="PHOSPHORELAY INTERMEDIATE PROTEIN YPD1"/>
    <property type="match status" value="1"/>
</dbReference>
<evidence type="ECO:0000313" key="4">
    <source>
        <dbReference type="Proteomes" id="UP000275078"/>
    </source>
</evidence>
<dbReference type="CDD" id="cd00088">
    <property type="entry name" value="HPT"/>
    <property type="match status" value="1"/>
</dbReference>
<keyword evidence="4" id="KW-1185">Reference proteome</keyword>
<protein>
    <submittedName>
        <fullName evidence="3">Histidine-phosphotransfer domain, HPT domain-containing protein</fullName>
    </submittedName>
</protein>
<dbReference type="InterPro" id="IPR045871">
    <property type="entry name" value="AHP1-5/YPD1"/>
</dbReference>
<organism evidence="3 4">
    <name type="scientific">Ascobolus immersus RN42</name>
    <dbReference type="NCBI Taxonomy" id="1160509"/>
    <lineage>
        <taxon>Eukaryota</taxon>
        <taxon>Fungi</taxon>
        <taxon>Dikarya</taxon>
        <taxon>Ascomycota</taxon>
        <taxon>Pezizomycotina</taxon>
        <taxon>Pezizomycetes</taxon>
        <taxon>Pezizales</taxon>
        <taxon>Ascobolaceae</taxon>
        <taxon>Ascobolus</taxon>
    </lineage>
</organism>
<evidence type="ECO:0000259" key="2">
    <source>
        <dbReference type="PROSITE" id="PS50894"/>
    </source>
</evidence>
<dbReference type="InterPro" id="IPR008207">
    <property type="entry name" value="Sig_transdc_His_kin_Hpt_dom"/>
</dbReference>
<dbReference type="SMART" id="SM00073">
    <property type="entry name" value="HPT"/>
    <property type="match status" value="1"/>
</dbReference>
<dbReference type="AlphaFoldDB" id="A0A3N4IMU2"/>
<name>A0A3N4IMU2_ASCIM</name>
<keyword evidence="1" id="KW-0597">Phosphoprotein</keyword>
<dbReference type="STRING" id="1160509.A0A3N4IMU2"/>
<evidence type="ECO:0000313" key="3">
    <source>
        <dbReference type="EMBL" id="RPA87016.1"/>
    </source>
</evidence>
<dbReference type="EMBL" id="ML119647">
    <property type="protein sequence ID" value="RPA87016.1"/>
    <property type="molecule type" value="Genomic_DNA"/>
</dbReference>
<dbReference type="InterPro" id="IPR036641">
    <property type="entry name" value="HPT_dom_sf"/>
</dbReference>
<dbReference type="GO" id="GO:0043424">
    <property type="term" value="F:protein histidine kinase binding"/>
    <property type="evidence" value="ECO:0007669"/>
    <property type="project" value="InterPro"/>
</dbReference>
<dbReference type="GO" id="GO:0005634">
    <property type="term" value="C:nucleus"/>
    <property type="evidence" value="ECO:0007669"/>
    <property type="project" value="TreeGrafter"/>
</dbReference>
<dbReference type="GO" id="GO:0000160">
    <property type="term" value="P:phosphorelay signal transduction system"/>
    <property type="evidence" value="ECO:0007669"/>
    <property type="project" value="InterPro"/>
</dbReference>
<dbReference type="Gene3D" id="1.20.120.160">
    <property type="entry name" value="HPT domain"/>
    <property type="match status" value="1"/>
</dbReference>
<dbReference type="Proteomes" id="UP000275078">
    <property type="component" value="Unassembled WGS sequence"/>
</dbReference>
<dbReference type="GO" id="GO:0005737">
    <property type="term" value="C:cytoplasm"/>
    <property type="evidence" value="ECO:0007669"/>
    <property type="project" value="TreeGrafter"/>
</dbReference>
<dbReference type="Pfam" id="PF01627">
    <property type="entry name" value="Hpt"/>
    <property type="match status" value="1"/>
</dbReference>
<evidence type="ECO:0000256" key="1">
    <source>
        <dbReference type="PROSITE-ProRule" id="PRU00110"/>
    </source>
</evidence>
<gene>
    <name evidence="3" type="ORF">BJ508DRAFT_94947</name>
</gene>
<sequence>MSVKLDENLIDMGTFGQILELDDDPEERDFESFSGGIVASFFTQAESTFTDMEEGLKTRNLDSLYRLGHFLKGSSATLGLVKIKDACEKIQNLGAGKDESGIKELNDPDYALNTIRSTLEKMKQDYAEVAGILKKFYKET</sequence>
<feature type="modified residue" description="Phosphohistidine" evidence="1">
    <location>
        <position position="69"/>
    </location>
</feature>
<reference evidence="3 4" key="1">
    <citation type="journal article" date="2018" name="Nat. Ecol. Evol.">
        <title>Pezizomycetes genomes reveal the molecular basis of ectomycorrhizal truffle lifestyle.</title>
        <authorList>
            <person name="Murat C."/>
            <person name="Payen T."/>
            <person name="Noel B."/>
            <person name="Kuo A."/>
            <person name="Morin E."/>
            <person name="Chen J."/>
            <person name="Kohler A."/>
            <person name="Krizsan K."/>
            <person name="Balestrini R."/>
            <person name="Da Silva C."/>
            <person name="Montanini B."/>
            <person name="Hainaut M."/>
            <person name="Levati E."/>
            <person name="Barry K.W."/>
            <person name="Belfiori B."/>
            <person name="Cichocki N."/>
            <person name="Clum A."/>
            <person name="Dockter R.B."/>
            <person name="Fauchery L."/>
            <person name="Guy J."/>
            <person name="Iotti M."/>
            <person name="Le Tacon F."/>
            <person name="Lindquist E.A."/>
            <person name="Lipzen A."/>
            <person name="Malagnac F."/>
            <person name="Mello A."/>
            <person name="Molinier V."/>
            <person name="Miyauchi S."/>
            <person name="Poulain J."/>
            <person name="Riccioni C."/>
            <person name="Rubini A."/>
            <person name="Sitrit Y."/>
            <person name="Splivallo R."/>
            <person name="Traeger S."/>
            <person name="Wang M."/>
            <person name="Zifcakova L."/>
            <person name="Wipf D."/>
            <person name="Zambonelli A."/>
            <person name="Paolocci F."/>
            <person name="Nowrousian M."/>
            <person name="Ottonello S."/>
            <person name="Baldrian P."/>
            <person name="Spatafora J.W."/>
            <person name="Henrissat B."/>
            <person name="Nagy L.G."/>
            <person name="Aury J.M."/>
            <person name="Wincker P."/>
            <person name="Grigoriev I.V."/>
            <person name="Bonfante P."/>
            <person name="Martin F.M."/>
        </authorList>
    </citation>
    <scope>NUCLEOTIDE SEQUENCE [LARGE SCALE GENOMIC DNA]</scope>
    <source>
        <strain evidence="3 4">RN42</strain>
    </source>
</reference>
<proteinExistence type="predicted"/>
<dbReference type="SUPFAM" id="SSF47226">
    <property type="entry name" value="Histidine-containing phosphotransfer domain, HPT domain"/>
    <property type="match status" value="1"/>
</dbReference>
<dbReference type="OrthoDB" id="1673781at2759"/>
<feature type="domain" description="HPt" evidence="2">
    <location>
        <begin position="30"/>
        <end position="129"/>
    </location>
</feature>
<dbReference type="PROSITE" id="PS50894">
    <property type="entry name" value="HPT"/>
    <property type="match status" value="1"/>
</dbReference>
<accession>A0A3N4IMU2</accession>